<evidence type="ECO:0000256" key="3">
    <source>
        <dbReference type="ARBA" id="ARBA00022692"/>
    </source>
</evidence>
<feature type="transmembrane region" description="Helical" evidence="7">
    <location>
        <begin position="240"/>
        <end position="264"/>
    </location>
</feature>
<protein>
    <submittedName>
        <fullName evidence="9">Putative copper resistance protein D</fullName>
    </submittedName>
</protein>
<keyword evidence="4 7" id="KW-1133">Transmembrane helix</keyword>
<evidence type="ECO:0000259" key="8">
    <source>
        <dbReference type="Pfam" id="PF05425"/>
    </source>
</evidence>
<feature type="domain" description="Copper resistance protein D" evidence="8">
    <location>
        <begin position="238"/>
        <end position="335"/>
    </location>
</feature>
<name>A0A1H3USB3_9ACTN</name>
<dbReference type="PANTHER" id="PTHR34820">
    <property type="entry name" value="INNER MEMBRANE PROTEIN YEBZ"/>
    <property type="match status" value="1"/>
</dbReference>
<dbReference type="InterPro" id="IPR008457">
    <property type="entry name" value="Cu-R_CopD_dom"/>
</dbReference>
<feature type="transmembrane region" description="Helical" evidence="7">
    <location>
        <begin position="317"/>
        <end position="335"/>
    </location>
</feature>
<evidence type="ECO:0000256" key="4">
    <source>
        <dbReference type="ARBA" id="ARBA00022989"/>
    </source>
</evidence>
<evidence type="ECO:0000256" key="7">
    <source>
        <dbReference type="SAM" id="Phobius"/>
    </source>
</evidence>
<dbReference type="EMBL" id="FNQB01000005">
    <property type="protein sequence ID" value="SDZ64785.1"/>
    <property type="molecule type" value="Genomic_DNA"/>
</dbReference>
<accession>A0A1H3USB3</accession>
<evidence type="ECO:0000256" key="1">
    <source>
        <dbReference type="ARBA" id="ARBA00004651"/>
    </source>
</evidence>
<evidence type="ECO:0000313" key="10">
    <source>
        <dbReference type="Proteomes" id="UP000199632"/>
    </source>
</evidence>
<keyword evidence="3 7" id="KW-0812">Transmembrane</keyword>
<evidence type="ECO:0000313" key="9">
    <source>
        <dbReference type="EMBL" id="SDZ64785.1"/>
    </source>
</evidence>
<feature type="transmembrane region" description="Helical" evidence="7">
    <location>
        <begin position="276"/>
        <end position="296"/>
    </location>
</feature>
<comment type="subcellular location">
    <subcellularLocation>
        <location evidence="1">Cell membrane</location>
        <topology evidence="1">Multi-pass membrane protein</topology>
    </subcellularLocation>
</comment>
<feature type="transmembrane region" description="Helical" evidence="7">
    <location>
        <begin position="175"/>
        <end position="196"/>
    </location>
</feature>
<feature type="transmembrane region" description="Helical" evidence="7">
    <location>
        <begin position="408"/>
        <end position="429"/>
    </location>
</feature>
<gene>
    <name evidence="9" type="ORF">SAMN05421684_7835</name>
</gene>
<feature type="transmembrane region" description="Helical" evidence="7">
    <location>
        <begin position="17"/>
        <end position="38"/>
    </location>
</feature>
<dbReference type="InterPro" id="IPR032694">
    <property type="entry name" value="CopC/D"/>
</dbReference>
<evidence type="ECO:0000256" key="6">
    <source>
        <dbReference type="SAM" id="MobiDB-lite"/>
    </source>
</evidence>
<feature type="transmembrane region" description="Helical" evidence="7">
    <location>
        <begin position="208"/>
        <end position="228"/>
    </location>
</feature>
<feature type="region of interest" description="Disordered" evidence="6">
    <location>
        <begin position="638"/>
        <end position="657"/>
    </location>
</feature>
<feature type="transmembrane region" description="Helical" evidence="7">
    <location>
        <begin position="522"/>
        <end position="543"/>
    </location>
</feature>
<keyword evidence="2" id="KW-1003">Cell membrane</keyword>
<dbReference type="STRING" id="137265.SAMN05421684_7835"/>
<keyword evidence="5 7" id="KW-0472">Membrane</keyword>
<feature type="transmembrane region" description="Helical" evidence="7">
    <location>
        <begin position="490"/>
        <end position="510"/>
    </location>
</feature>
<feature type="transmembrane region" description="Helical" evidence="7">
    <location>
        <begin position="139"/>
        <end position="163"/>
    </location>
</feature>
<feature type="transmembrane region" description="Helical" evidence="7">
    <location>
        <begin position="555"/>
        <end position="577"/>
    </location>
</feature>
<feature type="transmembrane region" description="Helical" evidence="7">
    <location>
        <begin position="604"/>
        <end position="626"/>
    </location>
</feature>
<feature type="transmembrane region" description="Helical" evidence="7">
    <location>
        <begin position="105"/>
        <end position="127"/>
    </location>
</feature>
<dbReference type="Pfam" id="PF05425">
    <property type="entry name" value="CopD"/>
    <property type="match status" value="1"/>
</dbReference>
<feature type="transmembrane region" description="Helical" evidence="7">
    <location>
        <begin position="376"/>
        <end position="396"/>
    </location>
</feature>
<dbReference type="InterPro" id="IPR019108">
    <property type="entry name" value="Caa3_assmbl_CtaG-rel"/>
</dbReference>
<organism evidence="9 10">
    <name type="scientific">Asanoa ishikariensis</name>
    <dbReference type="NCBI Taxonomy" id="137265"/>
    <lineage>
        <taxon>Bacteria</taxon>
        <taxon>Bacillati</taxon>
        <taxon>Actinomycetota</taxon>
        <taxon>Actinomycetes</taxon>
        <taxon>Micromonosporales</taxon>
        <taxon>Micromonosporaceae</taxon>
        <taxon>Asanoa</taxon>
    </lineage>
</organism>
<evidence type="ECO:0000256" key="5">
    <source>
        <dbReference type="ARBA" id="ARBA00023136"/>
    </source>
</evidence>
<feature type="transmembrane region" description="Helical" evidence="7">
    <location>
        <begin position="441"/>
        <end position="461"/>
    </location>
</feature>
<evidence type="ECO:0000256" key="2">
    <source>
        <dbReference type="ARBA" id="ARBA00022475"/>
    </source>
</evidence>
<dbReference type="AlphaFoldDB" id="A0A1H3USB3"/>
<dbReference type="GO" id="GO:0005886">
    <property type="term" value="C:plasma membrane"/>
    <property type="evidence" value="ECO:0007669"/>
    <property type="project" value="UniProtKB-SubCell"/>
</dbReference>
<sequence length="676" mass="71263">MGPPAQPGPGALTVRRWPVAVAGLGVAAATMLVLLAYGGGVDDRALPGLPDPGPFTEWMLPVARLGTQVFAVATIGLLLGATVLAPRREGLLSPVGYRQVRAARWLALAWAVSSVALLCLTISDLLGRPVGETVSRTSILTFISSVDLGRALAASALLAVAVFSACTLALRPAGALTALVLALLAVTPAIFTGHAASADNHQLAVSSQLLHVVPVTLWVGGLLALATVARADTEDLARAVARFSTLAAWCLAAVGASGVLSAAVRLPSWGDLLGTWYGQFVLIKVELLAFAGWAGWQHRRATLPRLRAGDRRAFLRVAAVELLVLGAAIGAAVALSRTPAPVGPESEDVATSLLGFSMPPALSIGTLATRWLVDPLLLAAVLALAGTYLAGVRRLTRRGDTWPASRTAAFLVGCAVIAVATCGGIARYAPVLFSVHMVEHLLLAMVAPVLLVLGAPVTLGLRALPAATDPTWPGPREWLLSAVHSRTARLLTQPLVALGVYVVSMYAFYFTDLFELALRSHAAHLLMVAHFLLAGYLFFWVVVGIDPAPRSRPSPFVRMVLVLISMVLHGFLGLAIMQASDLIAGNWFTALPRSWGPTPADDQYVAGGIAWSFGELPTVLVVGAVFRQWIRADKREQRRVDRAADRAEAGGPPDAHDAYNEWLAKVAADERRSPTK</sequence>
<reference evidence="10" key="1">
    <citation type="submission" date="2016-10" db="EMBL/GenBank/DDBJ databases">
        <authorList>
            <person name="Varghese N."/>
            <person name="Submissions S."/>
        </authorList>
    </citation>
    <scope>NUCLEOTIDE SEQUENCE [LARGE SCALE GENOMIC DNA]</scope>
    <source>
        <strain evidence="10">DSM 44718</strain>
    </source>
</reference>
<keyword evidence="10" id="KW-1185">Reference proteome</keyword>
<feature type="transmembrane region" description="Helical" evidence="7">
    <location>
        <begin position="58"/>
        <end position="84"/>
    </location>
</feature>
<dbReference type="GO" id="GO:0006825">
    <property type="term" value="P:copper ion transport"/>
    <property type="evidence" value="ECO:0007669"/>
    <property type="project" value="InterPro"/>
</dbReference>
<dbReference type="Proteomes" id="UP000199632">
    <property type="component" value="Unassembled WGS sequence"/>
</dbReference>
<dbReference type="Pfam" id="PF09678">
    <property type="entry name" value="Caa3_CtaG"/>
    <property type="match status" value="1"/>
</dbReference>
<proteinExistence type="predicted"/>
<dbReference type="PANTHER" id="PTHR34820:SF4">
    <property type="entry name" value="INNER MEMBRANE PROTEIN YEBZ"/>
    <property type="match status" value="1"/>
</dbReference>